<dbReference type="Pfam" id="PF04264">
    <property type="entry name" value="YceI"/>
    <property type="match status" value="1"/>
</dbReference>
<evidence type="ECO:0000259" key="3">
    <source>
        <dbReference type="SMART" id="SM00867"/>
    </source>
</evidence>
<evidence type="ECO:0000313" key="4">
    <source>
        <dbReference type="EMBL" id="WCZ32495.1"/>
    </source>
</evidence>
<dbReference type="InterPro" id="IPR036761">
    <property type="entry name" value="TTHA0802/YceI-like_sf"/>
</dbReference>
<dbReference type="Proteomes" id="UP001220064">
    <property type="component" value="Chromosome"/>
</dbReference>
<keyword evidence="2" id="KW-0812">Transmembrane</keyword>
<dbReference type="SMART" id="SM00867">
    <property type="entry name" value="YceI"/>
    <property type="match status" value="1"/>
</dbReference>
<name>A0ABY7U714_9CORY</name>
<feature type="domain" description="Lipid/polyisoprenoid-binding YceI-like" evidence="3">
    <location>
        <begin position="60"/>
        <end position="231"/>
    </location>
</feature>
<gene>
    <name evidence="4" type="ORF">CMASS_05265</name>
</gene>
<feature type="transmembrane region" description="Helical" evidence="2">
    <location>
        <begin position="12"/>
        <end position="35"/>
    </location>
</feature>
<dbReference type="PANTHER" id="PTHR34406:SF1">
    <property type="entry name" value="PROTEIN YCEI"/>
    <property type="match status" value="1"/>
</dbReference>
<dbReference type="EMBL" id="CP063189">
    <property type="protein sequence ID" value="WCZ32495.1"/>
    <property type="molecule type" value="Genomic_DNA"/>
</dbReference>
<evidence type="ECO:0000313" key="5">
    <source>
        <dbReference type="Proteomes" id="UP001220064"/>
    </source>
</evidence>
<dbReference type="InterPro" id="IPR007372">
    <property type="entry name" value="Lipid/polyisoprenoid-bd_YceI"/>
</dbReference>
<reference evidence="4 5" key="1">
    <citation type="submission" date="2020-10" db="EMBL/GenBank/DDBJ databases">
        <title>Complete genome sequence of Corynebacterium massiliense DSM 45435, type strain of Corynebacterium massiliense.</title>
        <authorList>
            <person name="Busche T."/>
            <person name="Kalinowski J."/>
            <person name="Ruckert C."/>
        </authorList>
    </citation>
    <scope>NUCLEOTIDE SEQUENCE [LARGE SCALE GENOMIC DNA]</scope>
    <source>
        <strain evidence="4 5">DSM 45435</strain>
    </source>
</reference>
<keyword evidence="5" id="KW-1185">Reference proteome</keyword>
<accession>A0ABY7U714</accession>
<evidence type="ECO:0000256" key="2">
    <source>
        <dbReference type="SAM" id="Phobius"/>
    </source>
</evidence>
<sequence>MKSIFYNRKLMITIFAVLIVICTLFALVPLAFSIFSGAGVKTEPVNPDGAKAASEDINGEWHVTKGDPKNFSSVGFTIHEILPAEDTVTSGSTTDVDGTVTVSDNTLRDADVTVNMDALTTDKKVRDQNMKSKLLETDKYPEATFRVTKPVDLAAVPDDGSMGQVDITGELTVKDQTKPVTETFDVLRDGDHLVVGGDVHFSRDDFGIETPDMIAAKIDQDGAINVRLNLEK</sequence>
<proteinExistence type="inferred from homology"/>
<protein>
    <recommendedName>
        <fullName evidence="3">Lipid/polyisoprenoid-binding YceI-like domain-containing protein</fullName>
    </recommendedName>
</protein>
<dbReference type="Gene3D" id="2.40.128.110">
    <property type="entry name" value="Lipid/polyisoprenoid-binding, YceI-like"/>
    <property type="match status" value="1"/>
</dbReference>
<comment type="similarity">
    <text evidence="1">Belongs to the UPF0312 family.</text>
</comment>
<organism evidence="4 5">
    <name type="scientific">Corynebacterium massiliense DSM 45435</name>
    <dbReference type="NCBI Taxonomy" id="1121364"/>
    <lineage>
        <taxon>Bacteria</taxon>
        <taxon>Bacillati</taxon>
        <taxon>Actinomycetota</taxon>
        <taxon>Actinomycetes</taxon>
        <taxon>Mycobacteriales</taxon>
        <taxon>Corynebacteriaceae</taxon>
        <taxon>Corynebacterium</taxon>
    </lineage>
</organism>
<dbReference type="RefSeq" id="WP_022861970.1">
    <property type="nucleotide sequence ID" value="NZ_ATVG01000001.1"/>
</dbReference>
<evidence type="ECO:0000256" key="1">
    <source>
        <dbReference type="ARBA" id="ARBA00008812"/>
    </source>
</evidence>
<keyword evidence="2" id="KW-1133">Transmembrane helix</keyword>
<dbReference type="PANTHER" id="PTHR34406">
    <property type="entry name" value="PROTEIN YCEI"/>
    <property type="match status" value="1"/>
</dbReference>
<dbReference type="SUPFAM" id="SSF101874">
    <property type="entry name" value="YceI-like"/>
    <property type="match status" value="1"/>
</dbReference>
<keyword evidence="2" id="KW-0472">Membrane</keyword>